<accession>A0A2P6MJ56</accession>
<dbReference type="Pfam" id="PF02782">
    <property type="entry name" value="FGGY_C"/>
    <property type="match status" value="1"/>
</dbReference>
<dbReference type="SUPFAM" id="SSF53067">
    <property type="entry name" value="Actin-like ATPase domain"/>
    <property type="match status" value="2"/>
</dbReference>
<reference evidence="6 7" key="1">
    <citation type="submission" date="2018-03" db="EMBL/GenBank/DDBJ databases">
        <title>Bacillus urumqiensis sp. nov., a moderately haloalkaliphilic bacterium isolated from a salt lake.</title>
        <authorList>
            <person name="Zhao B."/>
            <person name="Liao Z."/>
        </authorList>
    </citation>
    <scope>NUCLEOTIDE SEQUENCE [LARGE SCALE GENOMIC DNA]</scope>
    <source>
        <strain evidence="6 7">BZ-SZ-XJ18</strain>
    </source>
</reference>
<evidence type="ECO:0000259" key="4">
    <source>
        <dbReference type="Pfam" id="PF00370"/>
    </source>
</evidence>
<dbReference type="InterPro" id="IPR018484">
    <property type="entry name" value="FGGY_N"/>
</dbReference>
<dbReference type="PANTHER" id="PTHR43095">
    <property type="entry name" value="SUGAR KINASE"/>
    <property type="match status" value="1"/>
</dbReference>
<dbReference type="Gene3D" id="3.30.420.40">
    <property type="match status" value="2"/>
</dbReference>
<comment type="similarity">
    <text evidence="1">Belongs to the FGGY kinase family.</text>
</comment>
<feature type="domain" description="Carbohydrate kinase FGGY C-terminal" evidence="5">
    <location>
        <begin position="260"/>
        <end position="440"/>
    </location>
</feature>
<evidence type="ECO:0000256" key="1">
    <source>
        <dbReference type="ARBA" id="ARBA00009156"/>
    </source>
</evidence>
<dbReference type="GO" id="GO:0005975">
    <property type="term" value="P:carbohydrate metabolic process"/>
    <property type="evidence" value="ECO:0007669"/>
    <property type="project" value="InterPro"/>
</dbReference>
<organism evidence="6 7">
    <name type="scientific">Alkalicoccus urumqiensis</name>
    <name type="common">Bacillus urumqiensis</name>
    <dbReference type="NCBI Taxonomy" id="1548213"/>
    <lineage>
        <taxon>Bacteria</taxon>
        <taxon>Bacillati</taxon>
        <taxon>Bacillota</taxon>
        <taxon>Bacilli</taxon>
        <taxon>Bacillales</taxon>
        <taxon>Bacillaceae</taxon>
        <taxon>Alkalicoccus</taxon>
    </lineage>
</organism>
<dbReference type="PANTHER" id="PTHR43095:SF2">
    <property type="entry name" value="GLUCONOKINASE"/>
    <property type="match status" value="1"/>
</dbReference>
<name>A0A2P6MJ56_ALKUR</name>
<dbReference type="GO" id="GO:0016301">
    <property type="term" value="F:kinase activity"/>
    <property type="evidence" value="ECO:0007669"/>
    <property type="project" value="UniProtKB-KW"/>
</dbReference>
<dbReference type="InterPro" id="IPR043129">
    <property type="entry name" value="ATPase_NBD"/>
</dbReference>
<dbReference type="InterPro" id="IPR000577">
    <property type="entry name" value="Carb_kinase_FGGY"/>
</dbReference>
<evidence type="ECO:0000259" key="5">
    <source>
        <dbReference type="Pfam" id="PF02782"/>
    </source>
</evidence>
<keyword evidence="7" id="KW-1185">Reference proteome</keyword>
<evidence type="ECO:0000313" key="6">
    <source>
        <dbReference type="EMBL" id="PRO66306.1"/>
    </source>
</evidence>
<evidence type="ECO:0000256" key="3">
    <source>
        <dbReference type="ARBA" id="ARBA00022777"/>
    </source>
</evidence>
<feature type="domain" description="Carbohydrate kinase FGGY N-terminal" evidence="4">
    <location>
        <begin position="6"/>
        <end position="250"/>
    </location>
</feature>
<dbReference type="CDD" id="cd07770">
    <property type="entry name" value="ASKHA_NBD_FGGY_GntK"/>
    <property type="match status" value="1"/>
</dbReference>
<dbReference type="AlphaFoldDB" id="A0A2P6MJ56"/>
<dbReference type="InterPro" id="IPR018485">
    <property type="entry name" value="FGGY_C"/>
</dbReference>
<dbReference type="OrthoDB" id="9805576at2"/>
<dbReference type="Pfam" id="PF00370">
    <property type="entry name" value="FGGY_N"/>
    <property type="match status" value="1"/>
</dbReference>
<dbReference type="Proteomes" id="UP000243650">
    <property type="component" value="Unassembled WGS sequence"/>
</dbReference>
<dbReference type="InterPro" id="IPR050406">
    <property type="entry name" value="FGGY_Carb_Kinase"/>
</dbReference>
<proteinExistence type="inferred from homology"/>
<keyword evidence="3 6" id="KW-0418">Kinase</keyword>
<dbReference type="PIRSF" id="PIRSF000538">
    <property type="entry name" value="GlpK"/>
    <property type="match status" value="1"/>
</dbReference>
<gene>
    <name evidence="6" type="ORF">C6I21_05750</name>
</gene>
<dbReference type="RefSeq" id="WP_105958496.1">
    <property type="nucleotide sequence ID" value="NZ_PVNS01000004.1"/>
</dbReference>
<protein>
    <submittedName>
        <fullName evidence="6">Gluconate kinase</fullName>
    </submittedName>
</protein>
<dbReference type="EMBL" id="PVNS01000004">
    <property type="protein sequence ID" value="PRO66306.1"/>
    <property type="molecule type" value="Genomic_DNA"/>
</dbReference>
<keyword evidence="2" id="KW-0808">Transferase</keyword>
<evidence type="ECO:0000313" key="7">
    <source>
        <dbReference type="Proteomes" id="UP000243650"/>
    </source>
</evidence>
<comment type="caution">
    <text evidence="6">The sequence shown here is derived from an EMBL/GenBank/DDBJ whole genome shotgun (WGS) entry which is preliminary data.</text>
</comment>
<sequence>MKKASYVIGLDIGTTSAKSVVFTKSGEVISEAEAGYPVTHPHPGWAEQDPLEIEQAAFRAVRESLEKKRIPAEAVHSVGLSAAMHALICVDEKTEPLSPVIIWADGRSRSQAESWKASPEGRAMYLATGTPIHPMSPLLKLIWMKDTGYEPYRKAERFLSVKEFLTARWFGIHAVDYSIASATGMFDIRRKTWHAPALAACGISEEQLSPPVSPLYQFSPLHADAAEKLGLSRDTPFTAGGSDGPLANLGIGAVTPGSTAVTIGTSGAIRQMSAAPQTDEKQEVFCYAFSEDRWILGGPTNNGGNVLQWLQGIYGNHSDVSGILKEAEKAPAGSDGLLFLPHLNGERAPHWDAAARGAYVGLAADHERHHMLRAGLEGTLFSIYHVGEALSRLTGENAVLYASGGFARSPFWVQLLADIFEETVHLPESHQSSAWGAAWTSLTASGETDGLDAVAGSIPMGTPVHPDAASSAVYRQLFHTYKHLYDALKPAFHELHAFRNQ</sequence>
<evidence type="ECO:0000256" key="2">
    <source>
        <dbReference type="ARBA" id="ARBA00022679"/>
    </source>
</evidence>